<dbReference type="InterPro" id="IPR029060">
    <property type="entry name" value="PIN-like_dom_sf"/>
</dbReference>
<dbReference type="Gene3D" id="3.40.50.1010">
    <property type="entry name" value="5'-nuclease"/>
    <property type="match status" value="1"/>
</dbReference>
<dbReference type="AlphaFoldDB" id="A0A430RGM4"/>
<dbReference type="EMBL" id="PELP01000043">
    <property type="protein sequence ID" value="RTH07226.1"/>
    <property type="molecule type" value="Genomic_DNA"/>
</dbReference>
<dbReference type="Proteomes" id="UP000286910">
    <property type="component" value="Unassembled WGS sequence"/>
</dbReference>
<dbReference type="SUPFAM" id="SSF88723">
    <property type="entry name" value="PIN domain-like"/>
    <property type="match status" value="1"/>
</dbReference>
<organism evidence="2 3">
    <name type="scientific">Thermus scotoductus</name>
    <dbReference type="NCBI Taxonomy" id="37636"/>
    <lineage>
        <taxon>Bacteria</taxon>
        <taxon>Thermotogati</taxon>
        <taxon>Deinococcota</taxon>
        <taxon>Deinococci</taxon>
        <taxon>Thermales</taxon>
        <taxon>Thermaceae</taxon>
        <taxon>Thermus</taxon>
    </lineage>
</organism>
<dbReference type="PANTHER" id="PTHR39550:SF1">
    <property type="entry name" value="SLL0658 PROTEIN"/>
    <property type="match status" value="1"/>
</dbReference>
<dbReference type="EMBL" id="PELR01000358">
    <property type="protein sequence ID" value="RTH01275.1"/>
    <property type="molecule type" value="Genomic_DNA"/>
</dbReference>
<dbReference type="Pfam" id="PF11848">
    <property type="entry name" value="DUF3368"/>
    <property type="match status" value="1"/>
</dbReference>
<evidence type="ECO:0000313" key="4">
    <source>
        <dbReference type="Proteomes" id="UP000286910"/>
    </source>
</evidence>
<evidence type="ECO:0000313" key="1">
    <source>
        <dbReference type="EMBL" id="RTH01275.1"/>
    </source>
</evidence>
<proteinExistence type="predicted"/>
<comment type="caution">
    <text evidence="2">The sequence shown here is derived from an EMBL/GenBank/DDBJ whole genome shotgun (WGS) entry which is preliminary data.</text>
</comment>
<sequence>MAPGGSRLKAGFLADATLLIDLEKVGGLSLLPRLGRIHVPDLVWEEVAEGAEAGTLEALSPVVVLATGAHEDQILEAHRRYEGLSLADASCLVLAKAQDLVLLTGDRRLRTAAEGEGLDVHGALYVVEYLVQGSHLRQEDACRWLRVWEQGARRLPKGPLQELRMRLRCP</sequence>
<gene>
    <name evidence="1" type="ORF">CSW45_10780</name>
    <name evidence="2" type="ORF">CSW47_02060</name>
</gene>
<dbReference type="Proteomes" id="UP000286734">
    <property type="component" value="Unassembled WGS sequence"/>
</dbReference>
<evidence type="ECO:0000313" key="2">
    <source>
        <dbReference type="EMBL" id="RTH07226.1"/>
    </source>
</evidence>
<evidence type="ECO:0000313" key="3">
    <source>
        <dbReference type="Proteomes" id="UP000286734"/>
    </source>
</evidence>
<name>A0A430RGM4_THESC</name>
<dbReference type="PANTHER" id="PTHR39550">
    <property type="entry name" value="SLL0658 PROTEIN"/>
    <property type="match status" value="1"/>
</dbReference>
<dbReference type="InterPro" id="IPR021799">
    <property type="entry name" value="PIN-like_prokaryotic"/>
</dbReference>
<protein>
    <submittedName>
        <fullName evidence="2">Uncharacterized protein</fullName>
    </submittedName>
</protein>
<reference evidence="3 4" key="1">
    <citation type="journal article" date="2019" name="Extremophiles">
        <title>Biogeography of thermophiles and predominance of Thermus scotoductus in domestic water heaters.</title>
        <authorList>
            <person name="Wilpiszeski R.L."/>
            <person name="Zhang Z."/>
            <person name="House C.H."/>
        </authorList>
    </citation>
    <scope>NUCLEOTIDE SEQUENCE [LARGE SCALE GENOMIC DNA]</scope>
    <source>
        <strain evidence="1 4">32_S32</strain>
        <strain evidence="2 3">34_S34</strain>
    </source>
</reference>
<accession>A0A430RGM4</accession>